<reference evidence="2 3" key="1">
    <citation type="submission" date="2021-04" db="EMBL/GenBank/DDBJ databases">
        <authorList>
            <person name="Bliznina A."/>
        </authorList>
    </citation>
    <scope>NUCLEOTIDE SEQUENCE [LARGE SCALE GENOMIC DNA]</scope>
</reference>
<evidence type="ECO:0000313" key="2">
    <source>
        <dbReference type="EMBL" id="CAG5080097.1"/>
    </source>
</evidence>
<protein>
    <submittedName>
        <fullName evidence="2">Oidioi.mRNA.OKI2018_I69.PAR.g9471.t1.cds</fullName>
    </submittedName>
</protein>
<proteinExistence type="predicted"/>
<name>A0ABN7RTD8_OIKDI</name>
<keyword evidence="1" id="KW-0812">Transmembrane</keyword>
<dbReference type="EMBL" id="OU015568">
    <property type="protein sequence ID" value="CAG5080097.1"/>
    <property type="molecule type" value="Genomic_DNA"/>
</dbReference>
<gene>
    <name evidence="2" type="ORF">OKIOD_LOCUS1029</name>
</gene>
<organism evidence="2 3">
    <name type="scientific">Oikopleura dioica</name>
    <name type="common">Tunicate</name>
    <dbReference type="NCBI Taxonomy" id="34765"/>
    <lineage>
        <taxon>Eukaryota</taxon>
        <taxon>Metazoa</taxon>
        <taxon>Chordata</taxon>
        <taxon>Tunicata</taxon>
        <taxon>Appendicularia</taxon>
        <taxon>Copelata</taxon>
        <taxon>Oikopleuridae</taxon>
        <taxon>Oikopleura</taxon>
    </lineage>
</organism>
<keyword evidence="1" id="KW-1133">Transmembrane helix</keyword>
<sequence length="81" mass="9484">MSNQPYLGPGHKMCKLIWREFRQDPDFRNPSEETCSAYHRKWNSAACGAWRFSEHFPGCSSAISTNYGLVLFLVFLLFFMR</sequence>
<dbReference type="Proteomes" id="UP001158576">
    <property type="component" value="Chromosome PAR"/>
</dbReference>
<keyword evidence="3" id="KW-1185">Reference proteome</keyword>
<feature type="transmembrane region" description="Helical" evidence="1">
    <location>
        <begin position="61"/>
        <end position="80"/>
    </location>
</feature>
<evidence type="ECO:0000313" key="3">
    <source>
        <dbReference type="Proteomes" id="UP001158576"/>
    </source>
</evidence>
<evidence type="ECO:0000256" key="1">
    <source>
        <dbReference type="SAM" id="Phobius"/>
    </source>
</evidence>
<accession>A0ABN7RTD8</accession>
<keyword evidence="1" id="KW-0472">Membrane</keyword>